<organism evidence="3">
    <name type="scientific">Thelazia callipaeda</name>
    <name type="common">Oriental eyeworm</name>
    <name type="synonym">Parasitic nematode</name>
    <dbReference type="NCBI Taxonomy" id="103827"/>
    <lineage>
        <taxon>Eukaryota</taxon>
        <taxon>Metazoa</taxon>
        <taxon>Ecdysozoa</taxon>
        <taxon>Nematoda</taxon>
        <taxon>Chromadorea</taxon>
        <taxon>Rhabditida</taxon>
        <taxon>Spirurina</taxon>
        <taxon>Spiruromorpha</taxon>
        <taxon>Thelazioidea</taxon>
        <taxon>Thelaziidae</taxon>
        <taxon>Thelazia</taxon>
    </lineage>
</organism>
<dbReference type="STRING" id="103827.A0A0N5D1J1"/>
<dbReference type="AlphaFoldDB" id="A0A0N5D1J1"/>
<reference evidence="3" key="1">
    <citation type="submission" date="2017-02" db="UniProtKB">
        <authorList>
            <consortium name="WormBaseParasite"/>
        </authorList>
    </citation>
    <scope>IDENTIFICATION</scope>
</reference>
<evidence type="ECO:0000313" key="3">
    <source>
        <dbReference type="WBParaSite" id="TCLT_0000671901-mRNA-1"/>
    </source>
</evidence>
<evidence type="ECO:0000313" key="2">
    <source>
        <dbReference type="Proteomes" id="UP000276776"/>
    </source>
</evidence>
<keyword evidence="2" id="KW-1185">Reference proteome</keyword>
<proteinExistence type="predicted"/>
<gene>
    <name evidence="1" type="ORF">TCLT_LOCUS6708</name>
</gene>
<sequence>MYRKAVQISVRDRNGTLRSPRNINGISPFELHMTGVVYVTYYQTKEHEISENVDGLKRFCAVPYHWGNSCGSFTYAYTEKISKAISHVGMPRISYKDPQLLISSMFAVAHINSQLHKRSSSSNFDAKK</sequence>
<dbReference type="EMBL" id="UYYF01004437">
    <property type="protein sequence ID" value="VDN04086.1"/>
    <property type="molecule type" value="Genomic_DNA"/>
</dbReference>
<dbReference type="Proteomes" id="UP000276776">
    <property type="component" value="Unassembled WGS sequence"/>
</dbReference>
<name>A0A0N5D1J1_THECL</name>
<evidence type="ECO:0000313" key="1">
    <source>
        <dbReference type="EMBL" id="VDN04086.1"/>
    </source>
</evidence>
<dbReference type="WBParaSite" id="TCLT_0000671901-mRNA-1">
    <property type="protein sequence ID" value="TCLT_0000671901-mRNA-1"/>
    <property type="gene ID" value="TCLT_0000671901"/>
</dbReference>
<accession>A0A0N5D1J1</accession>
<protein>
    <submittedName>
        <fullName evidence="3">ULP_PROTEASE domain-containing protein</fullName>
    </submittedName>
</protein>
<dbReference type="OrthoDB" id="5797019at2759"/>
<reference evidence="1 2" key="2">
    <citation type="submission" date="2018-11" db="EMBL/GenBank/DDBJ databases">
        <authorList>
            <consortium name="Pathogen Informatics"/>
        </authorList>
    </citation>
    <scope>NUCLEOTIDE SEQUENCE [LARGE SCALE GENOMIC DNA]</scope>
</reference>